<dbReference type="GeneID" id="103108578"/>
<name>A0ABM3WF49_ERIEU</name>
<dbReference type="InterPro" id="IPR052682">
    <property type="entry name" value="MZB1"/>
</dbReference>
<keyword evidence="1" id="KW-0732">Signal</keyword>
<reference evidence="2" key="1">
    <citation type="submission" date="2025-05" db="UniProtKB">
        <authorList>
            <consortium name="RefSeq"/>
        </authorList>
    </citation>
    <scope>NUCLEOTIDE SEQUENCE [LARGE SCALE GENOMIC DNA]</scope>
</reference>
<feature type="chain" id="PRO_5046338708" evidence="1">
    <location>
        <begin position="17"/>
        <end position="194"/>
    </location>
</feature>
<reference evidence="3" key="2">
    <citation type="submission" date="2025-08" db="UniProtKB">
        <authorList>
            <consortium name="RefSeq"/>
        </authorList>
    </citation>
    <scope>IDENTIFICATION</scope>
</reference>
<keyword evidence="2" id="KW-1185">Reference proteome</keyword>
<sequence length="194" mass="21753">MQLSLLLLLLLLRARGIPGDLMDRVPLSATAPNLDEEERYSAHMPDHFRCDACRVVAYQPSLFQMGQHLADAEAKLHSLDSGGRRVLSESVYTDVLDRSCSQTWKDYGVREVNQVNRLMGPGLNEGPEPRISVMVTGGPWPTRLSRTCLHYLGEFGEDQIYEAHRKGQGSLETLLCEGPRGACLEETLEEREEL</sequence>
<dbReference type="RefSeq" id="XP_060035183.1">
    <property type="nucleotide sequence ID" value="XM_060179200.1"/>
</dbReference>
<dbReference type="PANTHER" id="PTHR15881">
    <property type="entry name" value="MARGINAL ZONE B- AND B1-CELL-SPECIFIC PROTEIN"/>
    <property type="match status" value="1"/>
</dbReference>
<proteinExistence type="predicted"/>
<feature type="signal peptide" evidence="1">
    <location>
        <begin position="1"/>
        <end position="16"/>
    </location>
</feature>
<evidence type="ECO:0000256" key="1">
    <source>
        <dbReference type="SAM" id="SignalP"/>
    </source>
</evidence>
<dbReference type="PANTHER" id="PTHR15881:SF2">
    <property type="entry name" value="MARGINAL ZONE B- AND B1-CELL-SPECIFIC PROTEIN"/>
    <property type="match status" value="1"/>
</dbReference>
<accession>A0ABM3WF49</accession>
<organism evidence="2 3">
    <name type="scientific">Erinaceus europaeus</name>
    <name type="common">Western European hedgehog</name>
    <dbReference type="NCBI Taxonomy" id="9365"/>
    <lineage>
        <taxon>Eukaryota</taxon>
        <taxon>Metazoa</taxon>
        <taxon>Chordata</taxon>
        <taxon>Craniata</taxon>
        <taxon>Vertebrata</taxon>
        <taxon>Euteleostomi</taxon>
        <taxon>Mammalia</taxon>
        <taxon>Eutheria</taxon>
        <taxon>Laurasiatheria</taxon>
        <taxon>Eulipotyphla</taxon>
        <taxon>Erinaceidae</taxon>
        <taxon>Erinaceinae</taxon>
        <taxon>Erinaceus</taxon>
    </lineage>
</organism>
<dbReference type="Proteomes" id="UP001652624">
    <property type="component" value="Chromosome 2"/>
</dbReference>
<gene>
    <name evidence="3" type="primary">MZB1</name>
</gene>
<evidence type="ECO:0000313" key="2">
    <source>
        <dbReference type="Proteomes" id="UP001652624"/>
    </source>
</evidence>
<evidence type="ECO:0000313" key="3">
    <source>
        <dbReference type="RefSeq" id="XP_060035183.1"/>
    </source>
</evidence>
<protein>
    <submittedName>
        <fullName evidence="3">Marginal zone B- and B1-cell-specific protein isoform X1</fullName>
    </submittedName>
</protein>